<sequence length="356" mass="39215">MSDAETEDEDSARPRISLEPEVFGALEATLLGQAPHLTRPEVIERAGVTYERAHELWLSLGFSPPASDEQVMFTDADVEAVKVLGTLVESGLVDSELEFALTRSMGRSFARLAEWEIGEVAGRLVDPGRVLDMEQLDAIIAATMPHIEQLQNYVWRRHLASAAGRLLLNASNEESTEMAVGFADVVGYTRRTRSLSAAELAELVERFESTVTSVISDNGGRIIKTIGDEVLFVCDDPHSAARIAMILSDAHQAGTDFPQVRIGLAHGRVLSRLGDVFGEVVNVAARLTSIARPGRVLVDRSLADAVRDHDEEFRVRRAPSRSVRGYNRLEAWALKPPKKPSRKTERKAERQPADDE</sequence>
<dbReference type="SMART" id="SM00044">
    <property type="entry name" value="CYCc"/>
    <property type="match status" value="1"/>
</dbReference>
<dbReference type="GO" id="GO:0006171">
    <property type="term" value="P:cAMP biosynthetic process"/>
    <property type="evidence" value="ECO:0007669"/>
    <property type="project" value="TreeGrafter"/>
</dbReference>
<dbReference type="InterPro" id="IPR050697">
    <property type="entry name" value="Adenylyl/Guanylyl_Cyclase_3/4"/>
</dbReference>
<dbReference type="GO" id="GO:0035556">
    <property type="term" value="P:intracellular signal transduction"/>
    <property type="evidence" value="ECO:0007669"/>
    <property type="project" value="InterPro"/>
</dbReference>
<accession>A0A7Y9S0F2</accession>
<dbReference type="SUPFAM" id="SSF55073">
    <property type="entry name" value="Nucleotide cyclase"/>
    <property type="match status" value="1"/>
</dbReference>
<dbReference type="Pfam" id="PF00211">
    <property type="entry name" value="Guanylate_cyc"/>
    <property type="match status" value="1"/>
</dbReference>
<name>A0A7Y9S0F2_9ACTN</name>
<gene>
    <name evidence="4" type="ORF">BJ980_002914</name>
</gene>
<feature type="domain" description="Guanylate cyclase" evidence="3">
    <location>
        <begin position="179"/>
        <end position="288"/>
    </location>
</feature>
<dbReference type="Proteomes" id="UP000540656">
    <property type="component" value="Unassembled WGS sequence"/>
</dbReference>
<proteinExistence type="inferred from homology"/>
<dbReference type="Gene3D" id="3.30.70.1230">
    <property type="entry name" value="Nucleotide cyclase"/>
    <property type="match status" value="1"/>
</dbReference>
<dbReference type="RefSeq" id="WP_179502981.1">
    <property type="nucleotide sequence ID" value="NZ_JACCAA010000001.1"/>
</dbReference>
<dbReference type="EMBL" id="JACCAA010000001">
    <property type="protein sequence ID" value="NYG59991.1"/>
    <property type="molecule type" value="Genomic_DNA"/>
</dbReference>
<protein>
    <submittedName>
        <fullName evidence="4">Adenylate cyclase</fullName>
        <ecNumber evidence="4">4.6.1.1</ecNumber>
    </submittedName>
</protein>
<comment type="caution">
    <text evidence="4">The sequence shown here is derived from an EMBL/GenBank/DDBJ whole genome shotgun (WGS) entry which is preliminary data.</text>
</comment>
<organism evidence="4 5">
    <name type="scientific">Nocardioides daedukensis</name>
    <dbReference type="NCBI Taxonomy" id="634462"/>
    <lineage>
        <taxon>Bacteria</taxon>
        <taxon>Bacillati</taxon>
        <taxon>Actinomycetota</taxon>
        <taxon>Actinomycetes</taxon>
        <taxon>Propionibacteriales</taxon>
        <taxon>Nocardioidaceae</taxon>
        <taxon>Nocardioides</taxon>
    </lineage>
</organism>
<evidence type="ECO:0000313" key="4">
    <source>
        <dbReference type="EMBL" id="NYG59991.1"/>
    </source>
</evidence>
<dbReference type="GO" id="GO:0004016">
    <property type="term" value="F:adenylate cyclase activity"/>
    <property type="evidence" value="ECO:0007669"/>
    <property type="project" value="UniProtKB-EC"/>
</dbReference>
<evidence type="ECO:0000259" key="3">
    <source>
        <dbReference type="PROSITE" id="PS50125"/>
    </source>
</evidence>
<dbReference type="CDD" id="cd07302">
    <property type="entry name" value="CHD"/>
    <property type="match status" value="1"/>
</dbReference>
<evidence type="ECO:0000256" key="1">
    <source>
        <dbReference type="ARBA" id="ARBA00005381"/>
    </source>
</evidence>
<dbReference type="InterPro" id="IPR001054">
    <property type="entry name" value="A/G_cyclase"/>
</dbReference>
<reference evidence="4 5" key="1">
    <citation type="submission" date="2020-07" db="EMBL/GenBank/DDBJ databases">
        <title>Sequencing the genomes of 1000 actinobacteria strains.</title>
        <authorList>
            <person name="Klenk H.-P."/>
        </authorList>
    </citation>
    <scope>NUCLEOTIDE SEQUENCE [LARGE SCALE GENOMIC DNA]</scope>
    <source>
        <strain evidence="4 5">DSM 23819</strain>
    </source>
</reference>
<keyword evidence="5" id="KW-1185">Reference proteome</keyword>
<comment type="similarity">
    <text evidence="1">Belongs to the adenylyl cyclase class-3 family.</text>
</comment>
<feature type="region of interest" description="Disordered" evidence="2">
    <location>
        <begin position="329"/>
        <end position="356"/>
    </location>
</feature>
<dbReference type="AlphaFoldDB" id="A0A7Y9S0F2"/>
<evidence type="ECO:0000313" key="5">
    <source>
        <dbReference type="Proteomes" id="UP000540656"/>
    </source>
</evidence>
<dbReference type="InterPro" id="IPR029787">
    <property type="entry name" value="Nucleotide_cyclase"/>
</dbReference>
<dbReference type="PROSITE" id="PS50125">
    <property type="entry name" value="GUANYLATE_CYCLASE_2"/>
    <property type="match status" value="1"/>
</dbReference>
<keyword evidence="4" id="KW-0456">Lyase</keyword>
<dbReference type="EC" id="4.6.1.1" evidence="4"/>
<feature type="compositionally biased region" description="Basic and acidic residues" evidence="2">
    <location>
        <begin position="342"/>
        <end position="356"/>
    </location>
</feature>
<evidence type="ECO:0000256" key="2">
    <source>
        <dbReference type="SAM" id="MobiDB-lite"/>
    </source>
</evidence>
<dbReference type="PANTHER" id="PTHR43081:SF19">
    <property type="entry name" value="PH-SENSITIVE ADENYLATE CYCLASE RV1264"/>
    <property type="match status" value="1"/>
</dbReference>
<dbReference type="PANTHER" id="PTHR43081">
    <property type="entry name" value="ADENYLATE CYCLASE, TERMINAL-DIFFERENTIATION SPECIFIC-RELATED"/>
    <property type="match status" value="1"/>
</dbReference>